<dbReference type="PANTHER" id="PTHR23253">
    <property type="entry name" value="EUKARYOTIC TRANSLATION INITIATION FACTOR 4 GAMMA"/>
    <property type="match status" value="1"/>
</dbReference>
<keyword evidence="5" id="KW-1185">Reference proteome</keyword>
<dbReference type="SUPFAM" id="SSF48371">
    <property type="entry name" value="ARM repeat"/>
    <property type="match status" value="1"/>
</dbReference>
<dbReference type="InterPro" id="IPR016024">
    <property type="entry name" value="ARM-type_fold"/>
</dbReference>
<dbReference type="Ensembl" id="ENSEBUT00000008503.1">
    <property type="protein sequence ID" value="ENSEBUP00000008010.1"/>
    <property type="gene ID" value="ENSEBUG00000005209.1"/>
</dbReference>
<reference evidence="4" key="2">
    <citation type="submission" date="2025-09" db="UniProtKB">
        <authorList>
            <consortium name="Ensembl"/>
        </authorList>
    </citation>
    <scope>IDENTIFICATION</scope>
</reference>
<feature type="coiled-coil region" evidence="1">
    <location>
        <begin position="68"/>
        <end position="106"/>
    </location>
</feature>
<evidence type="ECO:0000256" key="2">
    <source>
        <dbReference type="SAM" id="MobiDB-lite"/>
    </source>
</evidence>
<feature type="compositionally biased region" description="Basic and acidic residues" evidence="2">
    <location>
        <begin position="157"/>
        <end position="166"/>
    </location>
</feature>
<protein>
    <recommendedName>
        <fullName evidence="3">MIF4G domain-containing protein</fullName>
    </recommendedName>
</protein>
<dbReference type="InterPro" id="IPR003890">
    <property type="entry name" value="MIF4G-like_typ-3"/>
</dbReference>
<feature type="region of interest" description="Disordered" evidence="2">
    <location>
        <begin position="138"/>
        <end position="184"/>
    </location>
</feature>
<dbReference type="AlphaFoldDB" id="A0A8C4WPM8"/>
<keyword evidence="1" id="KW-0175">Coiled coil</keyword>
<dbReference type="GO" id="GO:0003743">
    <property type="term" value="F:translation initiation factor activity"/>
    <property type="evidence" value="ECO:0007669"/>
    <property type="project" value="TreeGrafter"/>
</dbReference>
<proteinExistence type="predicted"/>
<feature type="domain" description="MIF4G" evidence="3">
    <location>
        <begin position="218"/>
        <end position="308"/>
    </location>
</feature>
<accession>A0A8C4WPM8</accession>
<dbReference type="Pfam" id="PF02854">
    <property type="entry name" value="MIF4G"/>
    <property type="match status" value="1"/>
</dbReference>
<dbReference type="PANTHER" id="PTHR23253:SF78">
    <property type="entry name" value="EUKARYOTIC TRANSLATION INITIATION FACTOR 4G1, ISOFORM B-RELATED"/>
    <property type="match status" value="1"/>
</dbReference>
<organism evidence="4 5">
    <name type="scientific">Eptatretus burgeri</name>
    <name type="common">Inshore hagfish</name>
    <dbReference type="NCBI Taxonomy" id="7764"/>
    <lineage>
        <taxon>Eukaryota</taxon>
        <taxon>Metazoa</taxon>
        <taxon>Chordata</taxon>
        <taxon>Craniata</taxon>
        <taxon>Vertebrata</taxon>
        <taxon>Cyclostomata</taxon>
        <taxon>Myxini</taxon>
        <taxon>Myxiniformes</taxon>
        <taxon>Myxinidae</taxon>
        <taxon>Eptatretinae</taxon>
        <taxon>Eptatretus</taxon>
    </lineage>
</organism>
<evidence type="ECO:0000313" key="5">
    <source>
        <dbReference type="Proteomes" id="UP000694388"/>
    </source>
</evidence>
<reference evidence="4" key="1">
    <citation type="submission" date="2025-08" db="UniProtKB">
        <authorList>
            <consortium name="Ensembl"/>
        </authorList>
    </citation>
    <scope>IDENTIFICATION</scope>
</reference>
<name>A0A8C4WPM8_EPTBU</name>
<dbReference type="GeneTree" id="ENSGT00940000166420"/>
<dbReference type="Gene3D" id="1.25.40.180">
    <property type="match status" value="1"/>
</dbReference>
<sequence>MKEDQKNILSKYSEVELQLEKQRQRHEEEQQKNFESCQQVKLLSQELTVKDNEYNEMTFALNILVEHGTHLESKCSAAEQQLQEQREKQEQQNVEHLNQVTLLKKDLQDKENCWEAMVGKNNNCVKAIYELHRRLQQLEQRQQQPQHEPRSQLPLAQEKKQKEQFHQRNQRWHHQQQNKSPRVIDHVTSDFELKTSTNAWRPAKKTDLTGRDQDVVRQFRSLLNKITPENFDRLIDKIELINIAKEDHLKDVVQLVLEKAILESKFSEVYANMCHHLAKIEVKETGRPGNILSFRTLLIQSCQNEMKKVIDGTSRLDDDESKDKAPTACRG</sequence>
<evidence type="ECO:0000313" key="4">
    <source>
        <dbReference type="Ensembl" id="ENSEBUP00000008010.1"/>
    </source>
</evidence>
<dbReference type="Proteomes" id="UP000694388">
    <property type="component" value="Unplaced"/>
</dbReference>
<evidence type="ECO:0000256" key="1">
    <source>
        <dbReference type="SAM" id="Coils"/>
    </source>
</evidence>
<dbReference type="GO" id="GO:0003729">
    <property type="term" value="F:mRNA binding"/>
    <property type="evidence" value="ECO:0007669"/>
    <property type="project" value="TreeGrafter"/>
</dbReference>
<evidence type="ECO:0000259" key="3">
    <source>
        <dbReference type="Pfam" id="PF02854"/>
    </source>
</evidence>
<dbReference type="GO" id="GO:0016281">
    <property type="term" value="C:eukaryotic translation initiation factor 4F complex"/>
    <property type="evidence" value="ECO:0007669"/>
    <property type="project" value="TreeGrafter"/>
</dbReference>